<evidence type="ECO:0000256" key="5">
    <source>
        <dbReference type="ARBA" id="ARBA00004692"/>
    </source>
</evidence>
<evidence type="ECO:0000256" key="4">
    <source>
        <dbReference type="ARBA" id="ARBA00003889"/>
    </source>
</evidence>
<comment type="caution">
    <text evidence="20">The sequence shown here is derived from an EMBL/GenBank/DDBJ whole genome shotgun (WGS) entry which is preliminary data.</text>
</comment>
<dbReference type="PANTHER" id="PTHR34848">
    <property type="match status" value="1"/>
</dbReference>
<keyword evidence="12 19" id="KW-0547">Nucleotide-binding</keyword>
<dbReference type="Pfam" id="PF02283">
    <property type="entry name" value="CobU"/>
    <property type="match status" value="1"/>
</dbReference>
<dbReference type="PANTHER" id="PTHR34848:SF1">
    <property type="entry name" value="BIFUNCTIONAL ADENOSYLCOBALAMIN BIOSYNTHESIS PROTEIN COBU"/>
    <property type="match status" value="1"/>
</dbReference>
<evidence type="ECO:0000256" key="15">
    <source>
        <dbReference type="ARBA" id="ARBA00023134"/>
    </source>
</evidence>
<evidence type="ECO:0000313" key="21">
    <source>
        <dbReference type="Proteomes" id="UP000230551"/>
    </source>
</evidence>
<dbReference type="CDD" id="cd00544">
    <property type="entry name" value="CobU"/>
    <property type="match status" value="1"/>
</dbReference>
<dbReference type="InterPro" id="IPR003203">
    <property type="entry name" value="CobU/CobP"/>
</dbReference>
<dbReference type="Proteomes" id="UP000230551">
    <property type="component" value="Unassembled WGS sequence"/>
</dbReference>
<evidence type="ECO:0000256" key="9">
    <source>
        <dbReference type="ARBA" id="ARBA00012523"/>
    </source>
</evidence>
<feature type="binding site" evidence="19">
    <location>
        <begin position="36"/>
        <end position="38"/>
    </location>
    <ligand>
        <name>GTP</name>
        <dbReference type="ChEBI" id="CHEBI:37565"/>
    </ligand>
</feature>
<feature type="active site" description="GMP-histidine intermediate" evidence="18">
    <location>
        <position position="54"/>
    </location>
</feature>
<feature type="binding site" evidence="19">
    <location>
        <position position="66"/>
    </location>
    <ligand>
        <name>GTP</name>
        <dbReference type="ChEBI" id="CHEBI:37565"/>
    </ligand>
</feature>
<dbReference type="UniPathway" id="UPA00148">
    <property type="reaction ID" value="UER00236"/>
</dbReference>
<gene>
    <name evidence="20" type="ORF">CQY22_015615</name>
</gene>
<dbReference type="OrthoDB" id="9788370at2"/>
<evidence type="ECO:0000256" key="3">
    <source>
        <dbReference type="ARBA" id="ARBA00001522"/>
    </source>
</evidence>
<dbReference type="GO" id="GO:0043752">
    <property type="term" value="F:adenosylcobinamide kinase activity"/>
    <property type="evidence" value="ECO:0007669"/>
    <property type="project" value="UniProtKB-EC"/>
</dbReference>
<comment type="pathway">
    <text evidence="5">Cofactor biosynthesis; adenosylcobalamin biosynthesis; adenosylcobalamin from cob(II)yrinate a,c-diamide: step 6/7.</text>
</comment>
<evidence type="ECO:0000313" key="20">
    <source>
        <dbReference type="EMBL" id="PIB73696.1"/>
    </source>
</evidence>
<dbReference type="AlphaFoldDB" id="A0A2G5P607"/>
<evidence type="ECO:0000256" key="18">
    <source>
        <dbReference type="PIRSR" id="PIRSR006135-1"/>
    </source>
</evidence>
<evidence type="ECO:0000256" key="13">
    <source>
        <dbReference type="ARBA" id="ARBA00022777"/>
    </source>
</evidence>
<evidence type="ECO:0000256" key="19">
    <source>
        <dbReference type="PIRSR" id="PIRSR006135-2"/>
    </source>
</evidence>
<comment type="similarity">
    <text evidence="7">Belongs to the CobU/CobP family.</text>
</comment>
<evidence type="ECO:0000256" key="12">
    <source>
        <dbReference type="ARBA" id="ARBA00022741"/>
    </source>
</evidence>
<dbReference type="EMBL" id="PDCN02000025">
    <property type="protein sequence ID" value="PIB73696.1"/>
    <property type="molecule type" value="Genomic_DNA"/>
</dbReference>
<evidence type="ECO:0000256" key="1">
    <source>
        <dbReference type="ARBA" id="ARBA00000312"/>
    </source>
</evidence>
<evidence type="ECO:0000256" key="2">
    <source>
        <dbReference type="ARBA" id="ARBA00000711"/>
    </source>
</evidence>
<keyword evidence="10" id="KW-0169">Cobalamin biosynthesis</keyword>
<evidence type="ECO:0000256" key="17">
    <source>
        <dbReference type="ARBA" id="ARBA00030571"/>
    </source>
</evidence>
<evidence type="ECO:0000256" key="14">
    <source>
        <dbReference type="ARBA" id="ARBA00022840"/>
    </source>
</evidence>
<proteinExistence type="inferred from homology"/>
<keyword evidence="15 19" id="KW-0342">GTP-binding</keyword>
<feature type="binding site" evidence="19">
    <location>
        <position position="85"/>
    </location>
    <ligand>
        <name>GTP</name>
        <dbReference type="ChEBI" id="CHEBI:37565"/>
    </ligand>
</feature>
<evidence type="ECO:0000256" key="10">
    <source>
        <dbReference type="ARBA" id="ARBA00022573"/>
    </source>
</evidence>
<comment type="catalytic activity">
    <reaction evidence="3">
        <text>adenosylcob(III)inamide + GTP = adenosylcob(III)inamide phosphate + GDP + H(+)</text>
        <dbReference type="Rhea" id="RHEA:15765"/>
        <dbReference type="ChEBI" id="CHEBI:2480"/>
        <dbReference type="ChEBI" id="CHEBI:15378"/>
        <dbReference type="ChEBI" id="CHEBI:37565"/>
        <dbReference type="ChEBI" id="CHEBI:58189"/>
        <dbReference type="ChEBI" id="CHEBI:58502"/>
        <dbReference type="EC" id="2.7.1.156"/>
    </reaction>
</comment>
<comment type="function">
    <text evidence="4">Catalyzes ATP-dependent phosphorylation of adenosylcobinamide and addition of GMP to adenosylcobinamide phosphate.</text>
</comment>
<dbReference type="PIRSF" id="PIRSF006135">
    <property type="entry name" value="CobU"/>
    <property type="match status" value="1"/>
</dbReference>
<keyword evidence="14" id="KW-0067">ATP-binding</keyword>
<name>A0A2G5P607_9MYCO</name>
<dbReference type="GO" id="GO:0005525">
    <property type="term" value="F:GTP binding"/>
    <property type="evidence" value="ECO:0007669"/>
    <property type="project" value="UniProtKB-KW"/>
</dbReference>
<comment type="catalytic activity">
    <reaction evidence="1">
        <text>adenosylcob(III)inamide + ATP = adenosylcob(III)inamide phosphate + ADP + H(+)</text>
        <dbReference type="Rhea" id="RHEA:15769"/>
        <dbReference type="ChEBI" id="CHEBI:2480"/>
        <dbReference type="ChEBI" id="CHEBI:15378"/>
        <dbReference type="ChEBI" id="CHEBI:30616"/>
        <dbReference type="ChEBI" id="CHEBI:58502"/>
        <dbReference type="ChEBI" id="CHEBI:456216"/>
        <dbReference type="EC" id="2.7.1.156"/>
    </reaction>
</comment>
<dbReference type="InterPro" id="IPR027417">
    <property type="entry name" value="P-loop_NTPase"/>
</dbReference>
<keyword evidence="11 20" id="KW-0808">Transferase</keyword>
<dbReference type="SUPFAM" id="SSF52540">
    <property type="entry name" value="P-loop containing nucleoside triphosphate hydrolases"/>
    <property type="match status" value="1"/>
</dbReference>
<dbReference type="GO" id="GO:0009236">
    <property type="term" value="P:cobalamin biosynthetic process"/>
    <property type="evidence" value="ECO:0007669"/>
    <property type="project" value="UniProtKB-UniPathway"/>
</dbReference>
<evidence type="ECO:0000256" key="8">
    <source>
        <dbReference type="ARBA" id="ARBA00012016"/>
    </source>
</evidence>
<evidence type="ECO:0000256" key="11">
    <source>
        <dbReference type="ARBA" id="ARBA00022679"/>
    </source>
</evidence>
<dbReference type="RefSeq" id="WP_090592251.1">
    <property type="nucleotide sequence ID" value="NZ_CP104302.1"/>
</dbReference>
<comment type="catalytic activity">
    <reaction evidence="2">
        <text>adenosylcob(III)inamide phosphate + GTP + H(+) = adenosylcob(III)inamide-GDP + diphosphate</text>
        <dbReference type="Rhea" id="RHEA:22712"/>
        <dbReference type="ChEBI" id="CHEBI:15378"/>
        <dbReference type="ChEBI" id="CHEBI:33019"/>
        <dbReference type="ChEBI" id="CHEBI:37565"/>
        <dbReference type="ChEBI" id="CHEBI:58502"/>
        <dbReference type="ChEBI" id="CHEBI:60487"/>
        <dbReference type="EC" id="2.7.7.62"/>
    </reaction>
</comment>
<keyword evidence="21" id="KW-1185">Reference proteome</keyword>
<dbReference type="Gene3D" id="3.40.50.300">
    <property type="entry name" value="P-loop containing nucleotide triphosphate hydrolases"/>
    <property type="match status" value="1"/>
</dbReference>
<dbReference type="STRING" id="85968.GCA_900073015_03339"/>
<feature type="binding site" evidence="19">
    <location>
        <begin position="55"/>
        <end position="58"/>
    </location>
    <ligand>
        <name>GTP</name>
        <dbReference type="ChEBI" id="CHEBI:37565"/>
    </ligand>
</feature>
<reference evidence="20 21" key="1">
    <citation type="journal article" date="2017" name="Infect. Genet. Evol.">
        <title>The new phylogeny of the genus Mycobacterium: The old and the news.</title>
        <authorList>
            <person name="Tortoli E."/>
            <person name="Fedrizzi T."/>
            <person name="Meehan C.J."/>
            <person name="Trovato A."/>
            <person name="Grottola A."/>
            <person name="Giacobazzi E."/>
            <person name="Serpini G.F."/>
            <person name="Tagliazucchi S."/>
            <person name="Fabio A."/>
            <person name="Bettua C."/>
            <person name="Bertorelli R."/>
            <person name="Frascaro F."/>
            <person name="De Sanctis V."/>
            <person name="Pecorari M."/>
            <person name="Jousson O."/>
            <person name="Segata N."/>
            <person name="Cirillo D.M."/>
        </authorList>
    </citation>
    <scope>NUCLEOTIDE SEQUENCE [LARGE SCALE GENOMIC DNA]</scope>
    <source>
        <strain evidence="20 21">CIP1034565</strain>
    </source>
</reference>
<keyword evidence="13 20" id="KW-0418">Kinase</keyword>
<evidence type="ECO:0000256" key="16">
    <source>
        <dbReference type="ARBA" id="ARBA00029570"/>
    </source>
</evidence>
<comment type="pathway">
    <text evidence="6">Cofactor biosynthesis; adenosylcobalamin biosynthesis; adenosylcobalamin from cob(II)yrinate a,c-diamide: step 5/7.</text>
</comment>
<dbReference type="EC" id="2.7.7.62" evidence="9"/>
<dbReference type="GO" id="GO:0005524">
    <property type="term" value="F:ATP binding"/>
    <property type="evidence" value="ECO:0007669"/>
    <property type="project" value="UniProtKB-KW"/>
</dbReference>
<keyword evidence="20" id="KW-0548">Nucleotidyltransferase</keyword>
<evidence type="ECO:0000256" key="6">
    <source>
        <dbReference type="ARBA" id="ARBA00005159"/>
    </source>
</evidence>
<accession>A0A2G5P607</accession>
<feature type="binding site" evidence="19">
    <location>
        <begin position="11"/>
        <end position="18"/>
    </location>
    <ligand>
        <name>GTP</name>
        <dbReference type="ChEBI" id="CHEBI:37565"/>
    </ligand>
</feature>
<protein>
    <recommendedName>
        <fullName evidence="16">Adenosylcobinamide kinase</fullName>
        <ecNumber evidence="8">2.7.1.156</ecNumber>
        <ecNumber evidence="9">2.7.7.62</ecNumber>
    </recommendedName>
    <alternativeName>
        <fullName evidence="17">Adenosylcobinamide-phosphate guanylyltransferase</fullName>
    </alternativeName>
</protein>
<dbReference type="EC" id="2.7.1.156" evidence="8"/>
<dbReference type="GO" id="GO:0008820">
    <property type="term" value="F:cobinamide phosphate guanylyltransferase activity"/>
    <property type="evidence" value="ECO:0007669"/>
    <property type="project" value="UniProtKB-EC"/>
</dbReference>
<organism evidence="20 21">
    <name type="scientific">Mycolicibacterium brumae</name>
    <dbReference type="NCBI Taxonomy" id="85968"/>
    <lineage>
        <taxon>Bacteria</taxon>
        <taxon>Bacillati</taxon>
        <taxon>Actinomycetota</taxon>
        <taxon>Actinomycetes</taxon>
        <taxon>Mycobacteriales</taxon>
        <taxon>Mycobacteriaceae</taxon>
        <taxon>Mycolicibacterium</taxon>
    </lineage>
</organism>
<sequence length="175" mass="18167">MSSTDRVLVLGGIRSGKSRLAETLLGDLSGDLRYVATGAPADRDPEWAARVDAHRGRRGERWQTVESADVAGVLSGADPVPTLVDDVGGWLTAAYDGRGWAGDVSPDIESLVAAVDRYPAPLVLVSPEVGLTLVPATASGRLFADALGTANQRLAAVCERVLLVVAGVPVRIKGA</sequence>
<evidence type="ECO:0000256" key="7">
    <source>
        <dbReference type="ARBA" id="ARBA00007490"/>
    </source>
</evidence>